<dbReference type="VEuPathDB" id="MicrosporidiaDB:NEDG_01321"/>
<accession>A0A177EBQ2</accession>
<proteinExistence type="predicted"/>
<evidence type="ECO:0000313" key="3">
    <source>
        <dbReference type="Proteomes" id="UP000185944"/>
    </source>
</evidence>
<keyword evidence="1" id="KW-1133">Transmembrane helix</keyword>
<dbReference type="AlphaFoldDB" id="A0A177EBQ2"/>
<organism evidence="2 3">
    <name type="scientific">Nematocida displodere</name>
    <dbReference type="NCBI Taxonomy" id="1805483"/>
    <lineage>
        <taxon>Eukaryota</taxon>
        <taxon>Fungi</taxon>
        <taxon>Fungi incertae sedis</taxon>
        <taxon>Microsporidia</taxon>
        <taxon>Nematocida</taxon>
    </lineage>
</organism>
<keyword evidence="1" id="KW-0812">Transmembrane</keyword>
<comment type="caution">
    <text evidence="2">The sequence shown here is derived from an EMBL/GenBank/DDBJ whole genome shotgun (WGS) entry which is preliminary data.</text>
</comment>
<gene>
    <name evidence="2" type="ORF">NEDG_01321</name>
</gene>
<evidence type="ECO:0000256" key="1">
    <source>
        <dbReference type="SAM" id="Phobius"/>
    </source>
</evidence>
<name>A0A177EBQ2_9MICR</name>
<dbReference type="GeneID" id="93647671"/>
<feature type="transmembrane region" description="Helical" evidence="1">
    <location>
        <begin position="79"/>
        <end position="112"/>
    </location>
</feature>
<dbReference type="Proteomes" id="UP000185944">
    <property type="component" value="Unassembled WGS sequence"/>
</dbReference>
<dbReference type="EMBL" id="LTDL01000041">
    <property type="protein sequence ID" value="OAG29248.1"/>
    <property type="molecule type" value="Genomic_DNA"/>
</dbReference>
<reference evidence="2 3" key="1">
    <citation type="submission" date="2016-02" db="EMBL/GenBank/DDBJ databases">
        <title>Discovery of a natural microsporidian pathogen with a broad tissue tropism in Caenorhabditis elegans.</title>
        <authorList>
            <person name="Luallen R.J."/>
            <person name="Reinke A.W."/>
            <person name="Tong L."/>
            <person name="Botts M.R."/>
            <person name="Felix M.-A."/>
            <person name="Troemel E.R."/>
        </authorList>
    </citation>
    <scope>NUCLEOTIDE SEQUENCE [LARGE SCALE GENOMIC DNA]</scope>
    <source>
        <strain evidence="2 3">JUm2807</strain>
    </source>
</reference>
<keyword evidence="3" id="KW-1185">Reference proteome</keyword>
<protein>
    <submittedName>
        <fullName evidence="2">Uncharacterized protein</fullName>
    </submittedName>
</protein>
<sequence>MEKEISHPTDKNLPKRSLPLYNPIAGGSILDRPLTIPLDPLSPAAELISIDLPSTGDDISDTKEHPKPSKNPKKSKRWMFLAFIMVMCTIAIGVAIAISATAAVGLGVGLAFGASNSSGTEIANTTQGPYFNDTIPDFDFTTPYTNDTTSDFDFTTPYYTNDTGEYETTFLTMGSANVTNQPTQPPFFYGDQPILWCVYGQK</sequence>
<evidence type="ECO:0000313" key="2">
    <source>
        <dbReference type="EMBL" id="OAG29248.1"/>
    </source>
</evidence>
<keyword evidence="1" id="KW-0472">Membrane</keyword>
<dbReference type="RefSeq" id="XP_067543927.1">
    <property type="nucleotide sequence ID" value="XM_067688739.1"/>
</dbReference>